<evidence type="ECO:0000259" key="2">
    <source>
        <dbReference type="Pfam" id="PF10543"/>
    </source>
</evidence>
<evidence type="ECO:0000313" key="5">
    <source>
        <dbReference type="Proteomes" id="UP001564657"/>
    </source>
</evidence>
<proteinExistence type="predicted"/>
<gene>
    <name evidence="4" type="ORF">AB8U03_00285</name>
</gene>
<dbReference type="Proteomes" id="UP001564657">
    <property type="component" value="Unassembled WGS sequence"/>
</dbReference>
<dbReference type="EMBL" id="JBGEWD010000001">
    <property type="protein sequence ID" value="MEY7998649.1"/>
    <property type="molecule type" value="Genomic_DNA"/>
</dbReference>
<dbReference type="Pfam" id="PF10552">
    <property type="entry name" value="ORF6C"/>
    <property type="match status" value="1"/>
</dbReference>
<feature type="domain" description="KilA-N DNA-binding" evidence="2">
    <location>
        <begin position="14"/>
        <end position="96"/>
    </location>
</feature>
<comment type="caution">
    <text evidence="4">The sequence shown here is derived from an EMBL/GenBank/DDBJ whole genome shotgun (WGS) entry which is preliminary data.</text>
</comment>
<dbReference type="RefSeq" id="WP_369702547.1">
    <property type="nucleotide sequence ID" value="NZ_JBGEWD010000001.1"/>
</dbReference>
<feature type="domain" description="ORF6C" evidence="3">
    <location>
        <begin position="127"/>
        <end position="239"/>
    </location>
</feature>
<dbReference type="Pfam" id="PF10543">
    <property type="entry name" value="ORF6N"/>
    <property type="match status" value="1"/>
</dbReference>
<name>A0ABV4BIP1_9CLOT</name>
<keyword evidence="1" id="KW-0175">Coiled coil</keyword>
<dbReference type="InterPro" id="IPR018873">
    <property type="entry name" value="KilA-N_DNA-bd_domain"/>
</dbReference>
<organism evidence="4 5">
    <name type="scientific">Clostridium moutaii</name>
    <dbReference type="NCBI Taxonomy" id="3240932"/>
    <lineage>
        <taxon>Bacteria</taxon>
        <taxon>Bacillati</taxon>
        <taxon>Bacillota</taxon>
        <taxon>Clostridia</taxon>
        <taxon>Eubacteriales</taxon>
        <taxon>Clostridiaceae</taxon>
        <taxon>Clostridium</taxon>
    </lineage>
</organism>
<accession>A0ABV4BIP1</accession>
<feature type="coiled-coil region" evidence="1">
    <location>
        <begin position="125"/>
        <end position="155"/>
    </location>
</feature>
<reference evidence="4 5" key="1">
    <citation type="submission" date="2024-08" db="EMBL/GenBank/DDBJ databases">
        <title>Clostridium lapicellarii sp. nov., and Clostridium renhuaiense sp. nov., two species isolated from the mud in a fermentation cellar used for producing sauce-flavour Chinese liquors.</title>
        <authorList>
            <person name="Yang F."/>
            <person name="Wang H."/>
            <person name="Chen L.Q."/>
            <person name="Zhou N."/>
            <person name="Lu J.J."/>
            <person name="Pu X.X."/>
            <person name="Wan B."/>
            <person name="Wang L."/>
            <person name="Liu S.J."/>
        </authorList>
    </citation>
    <scope>NUCLEOTIDE SEQUENCE [LARGE SCALE GENOMIC DNA]</scope>
    <source>
        <strain evidence="4 5">MT-5</strain>
    </source>
</reference>
<sequence length="254" mass="29771">MSNLIKIQNKDLMVKEFKGQRVITFKDIDTLHQRLEGTANKRFLDNQGHFQKNTDYFELAGEELRDIKQLPNFGIGLNASKITLITESGYLMLVKSFTDDLAWKVQRELVNVYFRVKEQKQLSPMDQLRLQYQVIEQHEEKLNQLDNKVENLALTMNISDGQAKTIQKLVNKRVKTLCCGNESNAYMDSSIRKRVYSYIWRTLKDYLNVTVYHNILRKDYSTALKYIDTIALQGALFREVHESNDQMTFSREVV</sequence>
<keyword evidence="5" id="KW-1185">Reference proteome</keyword>
<protein>
    <submittedName>
        <fullName evidence="4">ORF6C domain-containing protein</fullName>
    </submittedName>
</protein>
<evidence type="ECO:0000256" key="1">
    <source>
        <dbReference type="SAM" id="Coils"/>
    </source>
</evidence>
<evidence type="ECO:0000313" key="4">
    <source>
        <dbReference type="EMBL" id="MEY7998649.1"/>
    </source>
</evidence>
<evidence type="ECO:0000259" key="3">
    <source>
        <dbReference type="Pfam" id="PF10552"/>
    </source>
</evidence>
<dbReference type="InterPro" id="IPR018878">
    <property type="entry name" value="ORF6C_dom"/>
</dbReference>